<dbReference type="InterPro" id="IPR025085">
    <property type="entry name" value="pPIWI_RE_X"/>
</dbReference>
<comment type="caution">
    <text evidence="4">The sequence shown here is derived from an EMBL/GenBank/DDBJ whole genome shotgun (WGS) entry which is preliminary data.</text>
</comment>
<protein>
    <submittedName>
        <fullName evidence="4">PPIWI_RE module domain-containing protein</fullName>
    </submittedName>
</protein>
<dbReference type="Pfam" id="PF13032">
    <property type="entry name" value="RNaseH_pPIWI_RE"/>
    <property type="match status" value="1"/>
</dbReference>
<dbReference type="Proteomes" id="UP001576784">
    <property type="component" value="Unassembled WGS sequence"/>
</dbReference>
<evidence type="ECO:0000259" key="2">
    <source>
        <dbReference type="Pfam" id="PF13111"/>
    </source>
</evidence>
<dbReference type="InterPro" id="IPR040496">
    <property type="entry name" value="MID_pPIWI_RE"/>
</dbReference>
<feature type="domain" description="Prokaryotic pPIWI-RE MID" evidence="3">
    <location>
        <begin position="488"/>
        <end position="618"/>
    </location>
</feature>
<dbReference type="EMBL" id="JBHFNR010000139">
    <property type="protein sequence ID" value="MFB2894961.1"/>
    <property type="molecule type" value="Genomic_DNA"/>
</dbReference>
<evidence type="ECO:0000313" key="5">
    <source>
        <dbReference type="Proteomes" id="UP001576784"/>
    </source>
</evidence>
<sequence length="942" mass="107851">MAFKNILLGAWELNQDVEYNLFSLIVPTAWQQVAKSLAQARVKLVGKGYPSVPVYSLDPLINASFPNIIQTMRNGWKYPSVPWILATETADISYLPDLIKDWLREEFNESLGDDEVESKLNTLDNEAWHWEKEPTNYSIWHQPENRNFLDVRFQALPDYLAKEFLKNPTICFEGNVQYQLTFYHVLSLDKGSELMSWPPQRVPLIKRKEKKDLEVGEAYISFIISFKLQTVPWRNQPIIYHQLSIRQWIEKPFEKFPYQSTTAYIGDNRRWLDGIEQPFCFIPLPLKQKGREPRWSKAISELLKINDSPLPEPNNLAGEPKYHWSEFGEETSGIQVAIVYNNYWGKLPCLRGVSPKDLASLDQAIQNKIEQESFPLRRVGNAVKISGTYIPFFERGKSKKTDDKSPKKRDHLSTPMLRPSLAASAVFRIKENSPHTILILWETQECRDALIAEICEVLNLSQKGEPQIYKTLPEIQGEETLYESPLGSLRIKTQHVQDLTQKLDLEHPSVKGKSRQQQRINLLNERIHKITSFLPETDGKLSGALIEIRPKKSFFPPESDPKLALRIGVMQAGYVNQHIHPLTAQNKKGEEYKTRDAANRVQKAVSDLLRQFGILPAPLIDPQKDGIDSNLWLTCFYVLRRTRKTTASDMPSTVALMVRVNAVTGIVQVTTPSLFLTQGWVSYPVGLGYLITEKWDSDSYIDETTLDSSEEQWSKEKRQEQQRINKFVTDCLRDCLNTSIEPEKPSRVLFMAEAQNARKMLTWLQNPQLPANALPDELKRYMIESEQSRLLMVRLRVATDGEVPVGIVKGSPGSRISAGGVFCWQDVCDGEKAVLYLSIRRLLTTEQDVLRQSQSRLDNGSRQAANPRLLEIAVVHSPEIDPDKLACFVHHLRDRWPYFADDVSVPFPFPFASLAYEYAVSAKDTVKLNGFEDSEDSEESLE</sequence>
<feature type="domain" description="pPIWI-RE RNaseH" evidence="1">
    <location>
        <begin position="634"/>
        <end position="920"/>
    </location>
</feature>
<organism evidence="4 5">
    <name type="scientific">Floridaenema flaviceps BLCC-F50</name>
    <dbReference type="NCBI Taxonomy" id="3153642"/>
    <lineage>
        <taxon>Bacteria</taxon>
        <taxon>Bacillati</taxon>
        <taxon>Cyanobacteriota</taxon>
        <taxon>Cyanophyceae</taxon>
        <taxon>Oscillatoriophycideae</taxon>
        <taxon>Aerosakkonematales</taxon>
        <taxon>Aerosakkonemataceae</taxon>
        <taxon>Floridanema</taxon>
        <taxon>Floridanema flaviceps</taxon>
    </lineage>
</organism>
<dbReference type="Pfam" id="PF18157">
    <property type="entry name" value="MID_pPIWI_RE"/>
    <property type="match status" value="1"/>
</dbReference>
<evidence type="ECO:0000259" key="1">
    <source>
        <dbReference type="Pfam" id="PF13032"/>
    </source>
</evidence>
<dbReference type="Pfam" id="PF13111">
    <property type="entry name" value="pPIWI_RE_X"/>
    <property type="match status" value="1"/>
</dbReference>
<reference evidence="4 5" key="1">
    <citation type="submission" date="2024-09" db="EMBL/GenBank/DDBJ databases">
        <title>Floridaenema gen nov. (Aerosakkonemataceae, Aerosakkonematales ord. nov., Cyanobacteria) from benthic tropical and subtropical fresh waters, with the description of four new species.</title>
        <authorList>
            <person name="Moretto J.A."/>
            <person name="Berthold D.E."/>
            <person name="Lefler F.W."/>
            <person name="Huang I.-S."/>
            <person name="Laughinghouse H. IV."/>
        </authorList>
    </citation>
    <scope>NUCLEOTIDE SEQUENCE [LARGE SCALE GENOMIC DNA]</scope>
    <source>
        <strain evidence="4 5">BLCC-F50</strain>
    </source>
</reference>
<name>A0ABV4XTG7_9CYAN</name>
<keyword evidence="5" id="KW-1185">Reference proteome</keyword>
<proteinExistence type="predicted"/>
<accession>A0ABV4XTG7</accession>
<evidence type="ECO:0000313" key="4">
    <source>
        <dbReference type="EMBL" id="MFB2894961.1"/>
    </source>
</evidence>
<feature type="domain" description="pPIWI-RE module N-terminal" evidence="2">
    <location>
        <begin position="10"/>
        <end position="424"/>
    </location>
</feature>
<dbReference type="RefSeq" id="WP_413264603.1">
    <property type="nucleotide sequence ID" value="NZ_JBHFNR010000139.1"/>
</dbReference>
<evidence type="ECO:0000259" key="3">
    <source>
        <dbReference type="Pfam" id="PF18157"/>
    </source>
</evidence>
<gene>
    <name evidence="4" type="ORF">ACE1CI_18805</name>
</gene>
<dbReference type="InterPro" id="IPR024996">
    <property type="entry name" value="RNaseH_pPIWI_RE"/>
</dbReference>